<dbReference type="EMBL" id="JAEDAO010000001">
    <property type="protein sequence ID" value="MBK0392385.1"/>
    <property type="molecule type" value="Genomic_DNA"/>
</dbReference>
<comment type="caution">
    <text evidence="2">The sequence shown here is derived from an EMBL/GenBank/DDBJ whole genome shotgun (WGS) entry which is preliminary data.</text>
</comment>
<name>A0A934PZG8_9BURK</name>
<keyword evidence="3" id="KW-1185">Reference proteome</keyword>
<sequence>MSAQPLPTTTSTQPQRVNSDSAGQQVLRAIGPLAGGGTTVAWVSQANGTSSVQAQRFAADGSRIGAEARVPLDASATTVAVAVLPDGGFATAVVRTAPLSATEPWITRTSVSVQRHDASGAALGPAQELAAVQQDRTAGGAMRYVAQPQVVAWADGSFVVGWAVVTDDTTGKIPQFAAQRFDASGQPSGPARDLGTGASDTTLKLATSPAGGWYAGTAGRTMGHTFLRYMGFDGAVAPQLPAGATGIAEGSLLLPLADGGTALLSPTQVYGSMQVYDPAGQPRGTAGGLRTMPVAGVALREGGFVLLESIAAGTDPVGQRYDGTGAPVGATFTVATSGPAPQLVALSGGDLMAAWTREAGGDQDVYLQLVQR</sequence>
<dbReference type="RefSeq" id="WP_200787324.1">
    <property type="nucleotide sequence ID" value="NZ_JAEDAO010000001.1"/>
</dbReference>
<feature type="compositionally biased region" description="Low complexity" evidence="1">
    <location>
        <begin position="1"/>
        <end position="15"/>
    </location>
</feature>
<evidence type="ECO:0000313" key="2">
    <source>
        <dbReference type="EMBL" id="MBK0392385.1"/>
    </source>
</evidence>
<feature type="region of interest" description="Disordered" evidence="1">
    <location>
        <begin position="1"/>
        <end position="22"/>
    </location>
</feature>
<gene>
    <name evidence="2" type="ORF">I8E28_07265</name>
</gene>
<protein>
    <submittedName>
        <fullName evidence="2">Uncharacterized protein</fullName>
    </submittedName>
</protein>
<accession>A0A934PZG8</accession>
<evidence type="ECO:0000313" key="3">
    <source>
        <dbReference type="Proteomes" id="UP000617041"/>
    </source>
</evidence>
<dbReference type="AlphaFoldDB" id="A0A934PZG8"/>
<reference evidence="2" key="1">
    <citation type="submission" date="2020-12" db="EMBL/GenBank/DDBJ databases">
        <title>Ramlibacter sp. nov., isolated from a freshwater alga, Cryptomonas.</title>
        <authorList>
            <person name="Kim H.M."/>
            <person name="Jeon C.O."/>
        </authorList>
    </citation>
    <scope>NUCLEOTIDE SEQUENCE</scope>
    <source>
        <strain evidence="2">CrO1</strain>
    </source>
</reference>
<evidence type="ECO:0000256" key="1">
    <source>
        <dbReference type="SAM" id="MobiDB-lite"/>
    </source>
</evidence>
<organism evidence="2 3">
    <name type="scientific">Ramlibacter algicola</name>
    <dbReference type="NCBI Taxonomy" id="2795217"/>
    <lineage>
        <taxon>Bacteria</taxon>
        <taxon>Pseudomonadati</taxon>
        <taxon>Pseudomonadota</taxon>
        <taxon>Betaproteobacteria</taxon>
        <taxon>Burkholderiales</taxon>
        <taxon>Comamonadaceae</taxon>
        <taxon>Ramlibacter</taxon>
    </lineage>
</organism>
<proteinExistence type="predicted"/>
<dbReference type="Proteomes" id="UP000617041">
    <property type="component" value="Unassembled WGS sequence"/>
</dbReference>